<name>A0A813FHT1_POLGL</name>
<comment type="caution">
    <text evidence="1">The sequence shown here is derived from an EMBL/GenBank/DDBJ whole genome shotgun (WGS) entry which is preliminary data.</text>
</comment>
<sequence length="330" mass="36763">MGGDDKDCKFKFTYHHPVPGVTVLRGQFYIDTSVPAQVLFPRPEWLCLPSYKQCQEFFEMELEQMIGPGGAMVSITKARPSDKKASEHLAQIRALMAVLADSHEKHAEAEQDQYCTYKARVAVRWDLPEIGSAVHIVAPLDPDTLQPVSELRVHKAILSVFQKKTHRSQQNPCEQGDFCFWHYPSVGWVAFQKNLHGRQGATLPNSLAVLHVQFADGRQGFLLGDESKVLCARTATLALRGDRGRGQRGHEGLPGRASNQVLGKAPGRELLLVQLCEEVSSFYSHDRESSQTLMVANWFPTRLLSRGASGSPSRPNLRRLGAYMVRLMGG</sequence>
<protein>
    <submittedName>
        <fullName evidence="1">Uncharacterized protein</fullName>
    </submittedName>
</protein>
<dbReference type="Proteomes" id="UP000654075">
    <property type="component" value="Unassembled WGS sequence"/>
</dbReference>
<evidence type="ECO:0000313" key="1">
    <source>
        <dbReference type="EMBL" id="CAE8609948.1"/>
    </source>
</evidence>
<accession>A0A813FHT1</accession>
<reference evidence="1" key="1">
    <citation type="submission" date="2021-02" db="EMBL/GenBank/DDBJ databases">
        <authorList>
            <person name="Dougan E. K."/>
            <person name="Rhodes N."/>
            <person name="Thang M."/>
            <person name="Chan C."/>
        </authorList>
    </citation>
    <scope>NUCLEOTIDE SEQUENCE</scope>
</reference>
<gene>
    <name evidence="1" type="ORF">PGLA1383_LOCUS27774</name>
</gene>
<dbReference type="EMBL" id="CAJNNV010024467">
    <property type="protein sequence ID" value="CAE8609948.1"/>
    <property type="molecule type" value="Genomic_DNA"/>
</dbReference>
<proteinExistence type="predicted"/>
<evidence type="ECO:0000313" key="2">
    <source>
        <dbReference type="Proteomes" id="UP000654075"/>
    </source>
</evidence>
<dbReference type="AlphaFoldDB" id="A0A813FHT1"/>
<keyword evidence="2" id="KW-1185">Reference proteome</keyword>
<organism evidence="1 2">
    <name type="scientific">Polarella glacialis</name>
    <name type="common">Dinoflagellate</name>
    <dbReference type="NCBI Taxonomy" id="89957"/>
    <lineage>
        <taxon>Eukaryota</taxon>
        <taxon>Sar</taxon>
        <taxon>Alveolata</taxon>
        <taxon>Dinophyceae</taxon>
        <taxon>Suessiales</taxon>
        <taxon>Suessiaceae</taxon>
        <taxon>Polarella</taxon>
    </lineage>
</organism>